<protein>
    <recommendedName>
        <fullName evidence="2">Transcription activator GCR1-like domain-containing protein</fullName>
    </recommendedName>
</protein>
<evidence type="ECO:0000313" key="4">
    <source>
        <dbReference type="Proteomes" id="UP000195602"/>
    </source>
</evidence>
<dbReference type="GO" id="GO:0000981">
    <property type="term" value="F:DNA-binding transcription factor activity, RNA polymerase II-specific"/>
    <property type="evidence" value="ECO:0007669"/>
    <property type="project" value="TreeGrafter"/>
</dbReference>
<feature type="region of interest" description="Disordered" evidence="1">
    <location>
        <begin position="206"/>
        <end position="348"/>
    </location>
</feature>
<dbReference type="GO" id="GO:0060963">
    <property type="term" value="P:positive regulation of ribosomal protein gene transcription by RNA polymerase II"/>
    <property type="evidence" value="ECO:0007669"/>
    <property type="project" value="TreeGrafter"/>
</dbReference>
<comment type="caution">
    <text evidence="3">The sequence shown here is derived from an EMBL/GenBank/DDBJ whole genome shotgun (WGS) entry which is preliminary data.</text>
</comment>
<dbReference type="KEGG" id="clus:A9F13_32g00088"/>
<name>A0AA91SZG5_CLALS</name>
<feature type="compositionally biased region" description="Low complexity" evidence="1">
    <location>
        <begin position="1"/>
        <end position="20"/>
    </location>
</feature>
<dbReference type="AlphaFoldDB" id="A0AA91SZG5"/>
<dbReference type="EMBL" id="LYUB02000031">
    <property type="protein sequence ID" value="OVF03974.1"/>
    <property type="molecule type" value="Genomic_DNA"/>
</dbReference>
<feature type="domain" description="Transcription activator GCR1-like" evidence="2">
    <location>
        <begin position="375"/>
        <end position="456"/>
    </location>
</feature>
<evidence type="ECO:0000256" key="1">
    <source>
        <dbReference type="SAM" id="MobiDB-lite"/>
    </source>
</evidence>
<gene>
    <name evidence="3" type="ORF">A9F13_32g00088</name>
</gene>
<feature type="compositionally biased region" description="Polar residues" evidence="1">
    <location>
        <begin position="29"/>
        <end position="41"/>
    </location>
</feature>
<dbReference type="GO" id="GO:0000978">
    <property type="term" value="F:RNA polymerase II cis-regulatory region sequence-specific DNA binding"/>
    <property type="evidence" value="ECO:0007669"/>
    <property type="project" value="TreeGrafter"/>
</dbReference>
<proteinExistence type="predicted"/>
<feature type="compositionally biased region" description="Low complexity" evidence="1">
    <location>
        <begin position="206"/>
        <end position="216"/>
    </location>
</feature>
<reference evidence="3 4" key="1">
    <citation type="submission" date="2017-04" db="EMBL/GenBank/DDBJ databases">
        <title>Draft genome of the yeast Clavispora lusitaniae type strain CBS 6936.</title>
        <authorList>
            <person name="Durrens P."/>
            <person name="Klopp C."/>
            <person name="Biteau N."/>
            <person name="Fitton-Ouhabi V."/>
            <person name="Dementhon K."/>
            <person name="Accoceberry I."/>
            <person name="Sherman D.J."/>
            <person name="Noel T."/>
        </authorList>
    </citation>
    <scope>NUCLEOTIDE SEQUENCE [LARGE SCALE GENOMIC DNA]</scope>
    <source>
        <strain evidence="3 4">CBS 6936</strain>
    </source>
</reference>
<evidence type="ECO:0000259" key="2">
    <source>
        <dbReference type="Pfam" id="PF12550"/>
    </source>
</evidence>
<dbReference type="PANTHER" id="PTHR37784:SF2">
    <property type="entry name" value="HIGH-OSMOLARITY-INDUCED TRANSCRIPTION PROTEIN 1"/>
    <property type="match status" value="1"/>
</dbReference>
<dbReference type="PANTHER" id="PTHR37784">
    <property type="entry name" value="PROTEIN MSN1"/>
    <property type="match status" value="1"/>
</dbReference>
<feature type="compositionally biased region" description="Basic residues" evidence="1">
    <location>
        <begin position="46"/>
        <end position="56"/>
    </location>
</feature>
<feature type="compositionally biased region" description="Low complexity" evidence="1">
    <location>
        <begin position="246"/>
        <end position="344"/>
    </location>
</feature>
<dbReference type="InterPro" id="IPR052146">
    <property type="entry name" value="HOT1"/>
</dbReference>
<dbReference type="Pfam" id="PF12550">
    <property type="entry name" value="GCR1_C"/>
    <property type="match status" value="1"/>
</dbReference>
<organism evidence="3 4">
    <name type="scientific">Clavispora lusitaniae</name>
    <name type="common">Candida lusitaniae</name>
    <dbReference type="NCBI Taxonomy" id="36911"/>
    <lineage>
        <taxon>Eukaryota</taxon>
        <taxon>Fungi</taxon>
        <taxon>Dikarya</taxon>
        <taxon>Ascomycota</taxon>
        <taxon>Saccharomycotina</taxon>
        <taxon>Pichiomycetes</taxon>
        <taxon>Metschnikowiaceae</taxon>
        <taxon>Clavispora</taxon>
    </lineage>
</organism>
<accession>A0AA91SZG5</accession>
<evidence type="ECO:0000313" key="3">
    <source>
        <dbReference type="EMBL" id="OVF03974.1"/>
    </source>
</evidence>
<dbReference type="InterPro" id="IPR022210">
    <property type="entry name" value="TF_GCR1-like"/>
</dbReference>
<sequence length="475" mass="53508">MEALRASSGVPSGVAGVSPVDDNSMGPGNDTSNHATHANHNSQHGHISHHLPHQHQQHSQAHSGGFPQGSQPTMVSYQETYEKMADSVSKVEAEVATMSQDMAYFRHVLDFQNSKIEKLTQLLLDLLHNKDVTSIVTSLQAIHSSDPFNVEETHDSVDDSVHDSVHDVNASLPSLQASDVVSGVGVVNVPGVSLDGNMDPQLHQVAQAAVQASSVSKSDTQDDKKIRKRPFHKVNGNSAREGLSKQQQQSVQQQQQQQQSQSQQQQQQQVQQHQKQQHQHSQQQQQHQPQHRQSQQPQHLQSQQQQSQNTHQPQLHSQDQPQQSNSQVSQVQALHQHSQAQQQSTAKDSVVGIPELEVVDVDHLSGRKKPKVTIDFLHNPMTVKEIYDEFTKGFRGQPPLREMDERFGKYEWRGDSRSKESKRFQRRKKLCDAIERGMTKYGKSVEEIINYIEEFRGEKSLTWVMNGNLPRDLLE</sequence>
<dbReference type="Proteomes" id="UP000195602">
    <property type="component" value="Unassembled WGS sequence"/>
</dbReference>
<feature type="region of interest" description="Disordered" evidence="1">
    <location>
        <begin position="1"/>
        <end position="73"/>
    </location>
</feature>